<dbReference type="RefSeq" id="WP_096444078.1">
    <property type="nucleotide sequence ID" value="NZ_NWTN01000008.1"/>
</dbReference>
<reference evidence="2 3" key="1">
    <citation type="submission" date="2017-09" db="EMBL/GenBank/DDBJ databases">
        <authorList>
            <person name="Girard L."/>
            <person name="Lami R."/>
            <person name="Suzuki M."/>
            <person name="Baudart J."/>
        </authorList>
    </citation>
    <scope>NUCLEOTIDE SEQUENCE [LARGE SCALE GENOMIC DNA]</scope>
    <source>
        <strain evidence="2 3">17LN0615E</strain>
    </source>
</reference>
<evidence type="ECO:0000313" key="3">
    <source>
        <dbReference type="Proteomes" id="UP000238163"/>
    </source>
</evidence>
<keyword evidence="1" id="KW-0472">Membrane</keyword>
<feature type="transmembrane region" description="Helical" evidence="1">
    <location>
        <begin position="117"/>
        <end position="136"/>
    </location>
</feature>
<dbReference type="Proteomes" id="UP000238163">
    <property type="component" value="Unassembled WGS sequence"/>
</dbReference>
<comment type="caution">
    <text evidence="2">The sequence shown here is derived from an EMBL/GenBank/DDBJ whole genome shotgun (WGS) entry which is preliminary data.</text>
</comment>
<organism evidence="2 3">
    <name type="scientific">Vibrio mediterranei</name>
    <dbReference type="NCBI Taxonomy" id="689"/>
    <lineage>
        <taxon>Bacteria</taxon>
        <taxon>Pseudomonadati</taxon>
        <taxon>Pseudomonadota</taxon>
        <taxon>Gammaproteobacteria</taxon>
        <taxon>Vibrionales</taxon>
        <taxon>Vibrionaceae</taxon>
        <taxon>Vibrio</taxon>
    </lineage>
</organism>
<dbReference type="InterPro" id="IPR046513">
    <property type="entry name" value="DUF6691"/>
</dbReference>
<sequence length="148" mass="15572">MYRFISIVSGFLFGVGMILSGMSEPANVIAFLDIHGAWSPNLAFVMGGALLVFTPTYFLVSRKSKQPVCTDKFCLSDNKKIDGQLITGAILFGIGWGIAGICPGPAVASIANGSAGIVYFVVAMLAGMQLGSFTLSRKSTRQNAVKGL</sequence>
<evidence type="ECO:0000313" key="2">
    <source>
        <dbReference type="EMBL" id="PRQ66919.1"/>
    </source>
</evidence>
<protein>
    <submittedName>
        <fullName evidence="2">Transporter</fullName>
    </submittedName>
</protein>
<gene>
    <name evidence="2" type="ORF">COR51_14200</name>
</gene>
<keyword evidence="1" id="KW-1133">Transmembrane helix</keyword>
<keyword evidence="1" id="KW-0812">Transmembrane</keyword>
<proteinExistence type="predicted"/>
<evidence type="ECO:0000256" key="1">
    <source>
        <dbReference type="SAM" id="Phobius"/>
    </source>
</evidence>
<name>A0ABX5DB97_9VIBR</name>
<feature type="transmembrane region" description="Helical" evidence="1">
    <location>
        <begin position="85"/>
        <end position="111"/>
    </location>
</feature>
<reference evidence="2 3" key="2">
    <citation type="submission" date="2018-03" db="EMBL/GenBank/DDBJ databases">
        <title>Genetic Diversity and Phenotypic Plasticity of AHL Mediated Quorum Sensing in Environmental Strains of Vibrio mediterranei.</title>
        <authorList>
            <person name="Lantoine F."/>
            <person name="Vouve F."/>
        </authorList>
    </citation>
    <scope>NUCLEOTIDE SEQUENCE [LARGE SCALE GENOMIC DNA]</scope>
    <source>
        <strain evidence="2 3">17LN0615E</strain>
    </source>
</reference>
<dbReference type="EMBL" id="NWTN01000008">
    <property type="protein sequence ID" value="PRQ66919.1"/>
    <property type="molecule type" value="Genomic_DNA"/>
</dbReference>
<accession>A0ABX5DB97</accession>
<keyword evidence="3" id="KW-1185">Reference proteome</keyword>
<dbReference type="Pfam" id="PF20398">
    <property type="entry name" value="DUF6691"/>
    <property type="match status" value="1"/>
</dbReference>
<feature type="transmembrane region" description="Helical" evidence="1">
    <location>
        <begin position="41"/>
        <end position="60"/>
    </location>
</feature>